<dbReference type="EMBL" id="NTHN02000011">
    <property type="protein sequence ID" value="MCT4370322.1"/>
    <property type="molecule type" value="Genomic_DNA"/>
</dbReference>
<name>A0A2A3JUR0_9RHOB</name>
<dbReference type="PROSITE" id="PS51257">
    <property type="entry name" value="PROKAR_LIPOPROTEIN"/>
    <property type="match status" value="1"/>
</dbReference>
<evidence type="ECO:0000313" key="4">
    <source>
        <dbReference type="EMBL" id="PBD18244.1"/>
    </source>
</evidence>
<evidence type="ECO:0000313" key="5">
    <source>
        <dbReference type="Proteomes" id="UP000217448"/>
    </source>
</evidence>
<feature type="signal peptide" evidence="1">
    <location>
        <begin position="1"/>
        <end position="27"/>
    </location>
</feature>
<dbReference type="AlphaFoldDB" id="A0A2A3JUR0"/>
<organism evidence="4">
    <name type="scientific">Alloyangia mangrovi</name>
    <dbReference type="NCBI Taxonomy" id="1779329"/>
    <lineage>
        <taxon>Bacteria</taxon>
        <taxon>Pseudomonadati</taxon>
        <taxon>Pseudomonadota</taxon>
        <taxon>Alphaproteobacteria</taxon>
        <taxon>Rhodobacterales</taxon>
        <taxon>Roseobacteraceae</taxon>
        <taxon>Alloyangia</taxon>
    </lineage>
</organism>
<dbReference type="RefSeq" id="WP_095883113.1">
    <property type="nucleotide sequence ID" value="NZ_NTHN02000011.1"/>
</dbReference>
<reference evidence="4" key="1">
    <citation type="submission" date="2017-09" db="EMBL/GenBank/DDBJ databases">
        <title>Yangia sp. SAOS 153D whole genome sequencing.</title>
        <authorList>
            <person name="Verma A."/>
            <person name="Krishnamurthi S."/>
        </authorList>
    </citation>
    <scope>NUCLEOTIDE SEQUENCE [LARGE SCALE GENOMIC DNA]</scope>
    <source>
        <strain evidence="4">SAOS 153D</strain>
    </source>
</reference>
<dbReference type="Pfam" id="PF13449">
    <property type="entry name" value="Phytase-like"/>
    <property type="match status" value="1"/>
</dbReference>
<proteinExistence type="predicted"/>
<dbReference type="EMBL" id="NTHN01000262">
    <property type="protein sequence ID" value="PBD18244.1"/>
    <property type="molecule type" value="Genomic_DNA"/>
</dbReference>
<reference evidence="3" key="3">
    <citation type="submission" date="2024-05" db="EMBL/GenBank/DDBJ databases">
        <title>Yangia mangrovi SAOS 153D genome.</title>
        <authorList>
            <person name="Verma A."/>
            <person name="Pal Y."/>
            <person name="Sundharam S."/>
            <person name="Bisht B."/>
            <person name="Srinivasan K."/>
        </authorList>
    </citation>
    <scope>NUCLEOTIDE SEQUENCE</scope>
    <source>
        <strain evidence="3">SAOS 153D</strain>
    </source>
</reference>
<feature type="domain" description="Phytase-like" evidence="2">
    <location>
        <begin position="50"/>
        <end position="292"/>
    </location>
</feature>
<protein>
    <submittedName>
        <fullName evidence="3">Esterase-like activity of phytase family protein</fullName>
    </submittedName>
</protein>
<dbReference type="SUPFAM" id="SSF63829">
    <property type="entry name" value="Calcium-dependent phosphotriesterase"/>
    <property type="match status" value="1"/>
</dbReference>
<dbReference type="PIRSF" id="PIRSF031900">
    <property type="entry name" value="UCP031900"/>
    <property type="match status" value="1"/>
</dbReference>
<dbReference type="InterPro" id="IPR014567">
    <property type="entry name" value="UCP031900"/>
</dbReference>
<accession>A0A2A3JUR0</accession>
<dbReference type="OrthoDB" id="9798693at2"/>
<dbReference type="Proteomes" id="UP000217448">
    <property type="component" value="Unassembled WGS sequence"/>
</dbReference>
<comment type="caution">
    <text evidence="4">The sequence shown here is derived from an EMBL/GenBank/DDBJ whole genome shotgun (WGS) entry which is preliminary data.</text>
</comment>
<reference evidence="5" key="2">
    <citation type="submission" date="2023-07" db="EMBL/GenBank/DDBJ databases">
        <title>Yangia mangrovi SAOS 153D genome.</title>
        <authorList>
            <person name="Verma A."/>
            <person name="Pal Y."/>
            <person name="Sundharam S."/>
            <person name="Bisht B."/>
            <person name="Srinivasan K."/>
        </authorList>
    </citation>
    <scope>NUCLEOTIDE SEQUENCE [LARGE SCALE GENOMIC DNA]</scope>
    <source>
        <strain evidence="5">SAOS 153D</strain>
    </source>
</reference>
<evidence type="ECO:0000256" key="1">
    <source>
        <dbReference type="SAM" id="SignalP"/>
    </source>
</evidence>
<dbReference type="InterPro" id="IPR027372">
    <property type="entry name" value="Phytase-like_dom"/>
</dbReference>
<keyword evidence="5" id="KW-1185">Reference proteome</keyword>
<evidence type="ECO:0000259" key="2">
    <source>
        <dbReference type="Pfam" id="PF13449"/>
    </source>
</evidence>
<feature type="chain" id="PRO_5012652525" evidence="1">
    <location>
        <begin position="28"/>
        <end position="316"/>
    </location>
</feature>
<keyword evidence="1" id="KW-0732">Signal</keyword>
<evidence type="ECO:0000313" key="3">
    <source>
        <dbReference type="EMBL" id="MCT4370322.1"/>
    </source>
</evidence>
<sequence length="316" mass="35051">MRLRTRRALNAARIAALASLLAVSACAETPEGVPGARYVGAYTWRNSHDRFGGFSGLEVSDNGRQFTAISDRGSIVMGSFERAEDLGNGAITGLSSGPVEKLLDETGRRMHPDIDDAEGLAIGPDGRLYVSFEGPPRVHASQRYDLPATVLPEGPFYPHLQMNSGMEALAIDAQGRLLTLAERSGQLTRPFPVWRLEDGAWTHVFDLPRRGGFLAVGADIGPDGRFYLLEREFTGYAFRSRVRRFDIAGDKVSHEQLLFESAPLQFDNLEGIAVWRPEPGRIRLTMISDDNFKFFQRTQFVEYDMPESLDPADLSQ</sequence>
<gene>
    <name evidence="3" type="ORF">CLG85_008305</name>
    <name evidence="4" type="ORF">CLG85_15755</name>
</gene>